<evidence type="ECO:0000256" key="1">
    <source>
        <dbReference type="PROSITE-ProRule" id="PRU00042"/>
    </source>
</evidence>
<dbReference type="InterPro" id="IPR013087">
    <property type="entry name" value="Znf_C2H2_type"/>
</dbReference>
<keyword evidence="1" id="KW-0479">Metal-binding</keyword>
<keyword evidence="1" id="KW-0863">Zinc-finger</keyword>
<keyword evidence="1" id="KW-0862">Zinc</keyword>
<dbReference type="PROSITE" id="PS50157">
    <property type="entry name" value="ZINC_FINGER_C2H2_2"/>
    <property type="match status" value="1"/>
</dbReference>
<dbReference type="Gene3D" id="3.30.160.60">
    <property type="entry name" value="Classic Zinc Finger"/>
    <property type="match status" value="1"/>
</dbReference>
<feature type="domain" description="C2H2-type" evidence="3">
    <location>
        <begin position="3"/>
        <end position="30"/>
    </location>
</feature>
<evidence type="ECO:0000256" key="2">
    <source>
        <dbReference type="SAM" id="Coils"/>
    </source>
</evidence>
<sequence>MSNVCDFCGRDYSNKYNLVRHQKTYCKNADVSINTKKYDCKYCNNYFSSKNSLGRHKITCPCKNEYRLKRTNRNLKIAYDEEIAGLHQTIEEFRQAIKEKDEEFRQAIKEKDEEIVELKVKCETGKIEVYDKVCIKALDKSTVTNNTNNTAYIHPKLVNLPITNIHPLTEGYVKDKVSNGGYTFDHYLKGENGLVDFIYSITMCENDDGDLERNYVCTDPSRDSYHRLVETKEWRKDKGGKFVDVILDTLSDKADGYHMKLLDERNSTLKSGGKRPKGLGYDPDYIYKVNTDMHSGIVQPQGKNRKILRQKIKKETSRKISV</sequence>
<feature type="coiled-coil region" evidence="2">
    <location>
        <begin position="83"/>
        <end position="110"/>
    </location>
</feature>
<dbReference type="InterPro" id="IPR036236">
    <property type="entry name" value="Znf_C2H2_sf"/>
</dbReference>
<name>A0A481YSP7_9VIRU</name>
<evidence type="ECO:0000259" key="3">
    <source>
        <dbReference type="PROSITE" id="PS50157"/>
    </source>
</evidence>
<dbReference type="EMBL" id="MK500329">
    <property type="protein sequence ID" value="QBK86089.1"/>
    <property type="molecule type" value="Genomic_DNA"/>
</dbReference>
<reference evidence="4" key="1">
    <citation type="journal article" date="2019" name="MBio">
        <title>Virus Genomes from Deep Sea Sediments Expand the Ocean Megavirome and Support Independent Origins of Viral Gigantism.</title>
        <authorList>
            <person name="Backstrom D."/>
            <person name="Yutin N."/>
            <person name="Jorgensen S.L."/>
            <person name="Dharamshi J."/>
            <person name="Homa F."/>
            <person name="Zaremba-Niedwiedzka K."/>
            <person name="Spang A."/>
            <person name="Wolf Y.I."/>
            <person name="Koonin E.V."/>
            <person name="Ettema T.J."/>
        </authorList>
    </citation>
    <scope>NUCLEOTIDE SEQUENCE</scope>
</reference>
<organism evidence="4">
    <name type="scientific">Marseillevirus LCMAC101</name>
    <dbReference type="NCBI Taxonomy" id="2506602"/>
    <lineage>
        <taxon>Viruses</taxon>
        <taxon>Varidnaviria</taxon>
        <taxon>Bamfordvirae</taxon>
        <taxon>Nucleocytoviricota</taxon>
        <taxon>Megaviricetes</taxon>
        <taxon>Pimascovirales</taxon>
        <taxon>Pimascovirales incertae sedis</taxon>
        <taxon>Marseilleviridae</taxon>
    </lineage>
</organism>
<protein>
    <recommendedName>
        <fullName evidence="3">C2H2-type domain-containing protein</fullName>
    </recommendedName>
</protein>
<evidence type="ECO:0000313" key="4">
    <source>
        <dbReference type="EMBL" id="QBK86089.1"/>
    </source>
</evidence>
<accession>A0A481YSP7</accession>
<dbReference type="Pfam" id="PF00096">
    <property type="entry name" value="zf-C2H2"/>
    <property type="match status" value="1"/>
</dbReference>
<keyword evidence="2" id="KW-0175">Coiled coil</keyword>
<gene>
    <name evidence="4" type="ORF">LCMAC101_06840</name>
</gene>
<dbReference type="GO" id="GO:0008270">
    <property type="term" value="F:zinc ion binding"/>
    <property type="evidence" value="ECO:0007669"/>
    <property type="project" value="UniProtKB-KW"/>
</dbReference>
<dbReference type="SUPFAM" id="SSF57667">
    <property type="entry name" value="beta-beta-alpha zinc fingers"/>
    <property type="match status" value="1"/>
</dbReference>
<proteinExistence type="predicted"/>